<evidence type="ECO:0000256" key="1">
    <source>
        <dbReference type="ARBA" id="ARBA00006432"/>
    </source>
</evidence>
<evidence type="ECO:0000256" key="5">
    <source>
        <dbReference type="ARBA" id="ARBA00039009"/>
    </source>
</evidence>
<dbReference type="InterPro" id="IPR042099">
    <property type="entry name" value="ANL_N_sf"/>
</dbReference>
<dbReference type="Gene3D" id="3.40.50.12780">
    <property type="entry name" value="N-terminal domain of ligase-like"/>
    <property type="match status" value="1"/>
</dbReference>
<dbReference type="EMBL" id="KN847502">
    <property type="protein sequence ID" value="KIW09854.1"/>
    <property type="molecule type" value="Genomic_DNA"/>
</dbReference>
<dbReference type="GO" id="GO:0006633">
    <property type="term" value="P:fatty acid biosynthetic process"/>
    <property type="evidence" value="ECO:0007669"/>
    <property type="project" value="TreeGrafter"/>
</dbReference>
<dbReference type="OrthoDB" id="6614653at2759"/>
<dbReference type="GO" id="GO:0006637">
    <property type="term" value="P:acyl-CoA metabolic process"/>
    <property type="evidence" value="ECO:0007669"/>
    <property type="project" value="TreeGrafter"/>
</dbReference>
<keyword evidence="3" id="KW-0547">Nucleotide-binding</keyword>
<dbReference type="PROSITE" id="PS00455">
    <property type="entry name" value="AMP_BINDING"/>
    <property type="match status" value="1"/>
</dbReference>
<keyword evidence="4" id="KW-0067">ATP-binding</keyword>
<sequence>MVPFTTDNVFSPPPSFNFATDVVDGWARKDPSLLALQWIDDDVSKPLSFTYEHFSRQSCKAARLLLALGAKPGDRVMIILNRVPAWWEIATAVLRAGLVLCPCTTLATTKDIEYRLQTSGASILIGNEESLRKVANLRSSCPDLRVVLQASGDSIPGVPQYSTEVERHSSEHLVGVRTRADDPALIYFTSGTTGLPKMVVHTHVSYPLAHLLTGIHWLNLSAGKLAWTLAEQGWAKAAWSWFSTWNTGATLFVQDSNKPFSPTSTLDVLHKFPITTFCAPPTAYRQLVTAQSQAHFATHRPRALQTCVGAGEPLNPGVIEAWKEMAGIEIRDGYGQTETILVAGNCAGVQTRVGSMGKAIPGIPLHVIDEDGGIADAGVEGDLAVLAVDENGAQSAFIYKGYVSSKGELSRKSRPRRDANGAVSGEWHLSGDRAYQDGDGYFWFVGRSDDVINSSGYRIGKGVSPSHALQDSTQYVAYSQLPWLTFVDATGPFEVESTLKLHPAVVESAVVGVPDAARGEIVKAYVVLDPSFASRDHASLARELQEHCKREAAPYKYPRSIQFVAPHWLPKTTSGKIRRGEIRKWEKAAAASSSKI</sequence>
<evidence type="ECO:0000256" key="4">
    <source>
        <dbReference type="ARBA" id="ARBA00022840"/>
    </source>
</evidence>
<evidence type="ECO:0000313" key="10">
    <source>
        <dbReference type="Proteomes" id="UP000053328"/>
    </source>
</evidence>
<evidence type="ECO:0000259" key="7">
    <source>
        <dbReference type="Pfam" id="PF00501"/>
    </source>
</evidence>
<dbReference type="InterPro" id="IPR045851">
    <property type="entry name" value="AMP-bd_C_sf"/>
</dbReference>
<dbReference type="GO" id="GO:0004321">
    <property type="term" value="F:fatty-acyl-CoA synthase activity"/>
    <property type="evidence" value="ECO:0007669"/>
    <property type="project" value="TreeGrafter"/>
</dbReference>
<dbReference type="Pfam" id="PF13193">
    <property type="entry name" value="AMP-binding_C"/>
    <property type="match status" value="1"/>
</dbReference>
<dbReference type="InterPro" id="IPR025110">
    <property type="entry name" value="AMP-bd_C"/>
</dbReference>
<name>A0A0D2BEP3_9EURO</name>
<keyword evidence="2" id="KW-0436">Ligase</keyword>
<dbReference type="GO" id="GO:0031956">
    <property type="term" value="F:medium-chain fatty acid-CoA ligase activity"/>
    <property type="evidence" value="ECO:0007669"/>
    <property type="project" value="UniProtKB-EC"/>
</dbReference>
<evidence type="ECO:0000256" key="2">
    <source>
        <dbReference type="ARBA" id="ARBA00022598"/>
    </source>
</evidence>
<dbReference type="Proteomes" id="UP000053328">
    <property type="component" value="Unassembled WGS sequence"/>
</dbReference>
<dbReference type="PANTHER" id="PTHR43605:SF10">
    <property type="entry name" value="ACYL-COA SYNTHETASE MEDIUM CHAIN FAMILY MEMBER 3"/>
    <property type="match status" value="1"/>
</dbReference>
<dbReference type="VEuPathDB" id="FungiDB:PV08_11955"/>
<feature type="domain" description="AMP-binding enzyme C-terminal" evidence="8">
    <location>
        <begin position="494"/>
        <end position="576"/>
    </location>
</feature>
<dbReference type="AlphaFoldDB" id="A0A0D2BEP3"/>
<feature type="domain" description="AMP-dependent synthetase/ligase" evidence="7">
    <location>
        <begin position="26"/>
        <end position="385"/>
    </location>
</feature>
<dbReference type="EC" id="6.2.1.2" evidence="5"/>
<dbReference type="SUPFAM" id="SSF56801">
    <property type="entry name" value="Acetyl-CoA synthetase-like"/>
    <property type="match status" value="2"/>
</dbReference>
<dbReference type="Gene3D" id="3.30.300.30">
    <property type="match status" value="1"/>
</dbReference>
<reference evidence="9 10" key="1">
    <citation type="submission" date="2015-01" db="EMBL/GenBank/DDBJ databases">
        <title>The Genome Sequence of Exophiala spinifera CBS89968.</title>
        <authorList>
            <consortium name="The Broad Institute Genomics Platform"/>
            <person name="Cuomo C."/>
            <person name="de Hoog S."/>
            <person name="Gorbushina A."/>
            <person name="Stielow B."/>
            <person name="Teixiera M."/>
            <person name="Abouelleil A."/>
            <person name="Chapman S.B."/>
            <person name="Priest M."/>
            <person name="Young S.K."/>
            <person name="Wortman J."/>
            <person name="Nusbaum C."/>
            <person name="Birren B."/>
        </authorList>
    </citation>
    <scope>NUCLEOTIDE SEQUENCE [LARGE SCALE GENOMIC DNA]</scope>
    <source>
        <strain evidence="9 10">CBS 89968</strain>
    </source>
</reference>
<protein>
    <recommendedName>
        <fullName evidence="5">medium-chain acyl-CoA ligase</fullName>
        <ecNumber evidence="5">6.2.1.2</ecNumber>
    </recommendedName>
</protein>
<comment type="catalytic activity">
    <reaction evidence="6">
        <text>a medium-chain fatty acid + ATP + CoA = a medium-chain fatty acyl-CoA + AMP + diphosphate</text>
        <dbReference type="Rhea" id="RHEA:48340"/>
        <dbReference type="ChEBI" id="CHEBI:30616"/>
        <dbReference type="ChEBI" id="CHEBI:33019"/>
        <dbReference type="ChEBI" id="CHEBI:57287"/>
        <dbReference type="ChEBI" id="CHEBI:59558"/>
        <dbReference type="ChEBI" id="CHEBI:90546"/>
        <dbReference type="ChEBI" id="CHEBI:456215"/>
        <dbReference type="EC" id="6.2.1.2"/>
    </reaction>
    <physiologicalReaction direction="left-to-right" evidence="6">
        <dbReference type="Rhea" id="RHEA:48341"/>
    </physiologicalReaction>
</comment>
<dbReference type="HOGENOM" id="CLU_000022_59_10_1"/>
<evidence type="ECO:0000256" key="6">
    <source>
        <dbReference type="ARBA" id="ARBA00048477"/>
    </source>
</evidence>
<evidence type="ECO:0000313" key="9">
    <source>
        <dbReference type="EMBL" id="KIW09854.1"/>
    </source>
</evidence>
<dbReference type="RefSeq" id="XP_016230070.1">
    <property type="nucleotide sequence ID" value="XM_016386262.1"/>
</dbReference>
<organism evidence="9 10">
    <name type="scientific">Exophiala spinifera</name>
    <dbReference type="NCBI Taxonomy" id="91928"/>
    <lineage>
        <taxon>Eukaryota</taxon>
        <taxon>Fungi</taxon>
        <taxon>Dikarya</taxon>
        <taxon>Ascomycota</taxon>
        <taxon>Pezizomycotina</taxon>
        <taxon>Eurotiomycetes</taxon>
        <taxon>Chaetothyriomycetidae</taxon>
        <taxon>Chaetothyriales</taxon>
        <taxon>Herpotrichiellaceae</taxon>
        <taxon>Exophiala</taxon>
    </lineage>
</organism>
<dbReference type="STRING" id="91928.A0A0D2BEP3"/>
<accession>A0A0D2BEP3</accession>
<dbReference type="Pfam" id="PF00501">
    <property type="entry name" value="AMP-binding"/>
    <property type="match status" value="1"/>
</dbReference>
<dbReference type="InterPro" id="IPR000873">
    <property type="entry name" value="AMP-dep_synth/lig_dom"/>
</dbReference>
<dbReference type="GO" id="GO:0005524">
    <property type="term" value="F:ATP binding"/>
    <property type="evidence" value="ECO:0007669"/>
    <property type="project" value="UniProtKB-KW"/>
</dbReference>
<dbReference type="InterPro" id="IPR051087">
    <property type="entry name" value="Mitochondrial_ACSM"/>
</dbReference>
<comment type="similarity">
    <text evidence="1">Belongs to the ATP-dependent AMP-binding enzyme family.</text>
</comment>
<proteinExistence type="inferred from homology"/>
<dbReference type="InterPro" id="IPR020845">
    <property type="entry name" value="AMP-binding_CS"/>
</dbReference>
<dbReference type="PANTHER" id="PTHR43605">
    <property type="entry name" value="ACYL-COENZYME A SYNTHETASE"/>
    <property type="match status" value="1"/>
</dbReference>
<dbReference type="GeneID" id="27339038"/>
<evidence type="ECO:0000256" key="3">
    <source>
        <dbReference type="ARBA" id="ARBA00022741"/>
    </source>
</evidence>
<gene>
    <name evidence="9" type="ORF">PV08_11955</name>
</gene>
<keyword evidence="10" id="KW-1185">Reference proteome</keyword>
<evidence type="ECO:0000259" key="8">
    <source>
        <dbReference type="Pfam" id="PF13193"/>
    </source>
</evidence>